<dbReference type="InterPro" id="IPR010272">
    <property type="entry name" value="T6SS_TssF"/>
</dbReference>
<dbReference type="PANTHER" id="PTHR35370:SF1">
    <property type="entry name" value="TYPE VI SECRETION SYSTEM COMPONENT TSSF1"/>
    <property type="match status" value="1"/>
</dbReference>
<dbReference type="EMBL" id="JMIB01000034">
    <property type="protein sequence ID" value="KDM90337.1"/>
    <property type="molecule type" value="Genomic_DNA"/>
</dbReference>
<dbReference type="OrthoDB" id="9763676at2"/>
<evidence type="ECO:0000313" key="2">
    <source>
        <dbReference type="Proteomes" id="UP000027192"/>
    </source>
</evidence>
<accession>A0A066RRM9</accession>
<dbReference type="PIRSF" id="PIRSF028304">
    <property type="entry name" value="UCP028304"/>
    <property type="match status" value="1"/>
</dbReference>
<dbReference type="PANTHER" id="PTHR35370">
    <property type="entry name" value="CYTOPLASMIC PROTEIN-RELATED-RELATED"/>
    <property type="match status" value="1"/>
</dbReference>
<reference evidence="1 2" key="1">
    <citation type="submission" date="2014-04" db="EMBL/GenBank/DDBJ databases">
        <title>Draft genome sequence of Photobacterium halotolerans S2753: a solonamide, ngercheumicin and holomycin producer.</title>
        <authorList>
            <person name="Machado H.R."/>
            <person name="Gram L."/>
        </authorList>
    </citation>
    <scope>NUCLEOTIDE SEQUENCE [LARGE SCALE GENOMIC DNA]</scope>
    <source>
        <strain evidence="1 2">S2753</strain>
    </source>
</reference>
<sequence length="601" mass="66998">MSDSLLSYFEQELRFIRDEATEFSARHPGAARALGIRKDSIDDPQIARLVESVALLNGRLQQRLDDSFPELTESLVRLLFPHYLRPVPSYTLLDFEISPDANAVHQIPAGTEFELADEQGESAIFRSTQTVTLLPLTIRSAEVTFAPFDMAKPAGAEHAKAMIELTIAATDEGCDLSALDIRDLRLHLKGDSHFTLRLYDLLSQGTSQVRICSAVNRSGNRSDSRFDLGPAALRPVGFDVEDTVLPYQAASFGGFKLLTEFFMFPERFHGFSLDVRDALQQVTGSAFRVQIFVEELSVELARTLNAQHFSLFSTPLVNLHQQASEPLQIDFFHKQYPVHLDASQGKVLEVFSVDEVLDVTAGDPVRVPQIYSEKFDRAETGLRWQLVQNFHERGVLDSSLKVADPEHHHATGSPRVWQVSATATDGVRAGSLPVNSRVTCRESLTIPARMQLLRRPSLPVRSRDANQNVWALLCHLHFNYHAILGTENPAATLKNVFDLYNHNQSAQNYLYIESVQKIAQEQVVAPIRVSGKTCFAYGTKITVTLAPANVNGGLALFSRLLDHFFAYFAGFNSFTQVDICLEGQDGVFMAFPRRTGCKSLL</sequence>
<evidence type="ECO:0000313" key="1">
    <source>
        <dbReference type="EMBL" id="KDM90337.1"/>
    </source>
</evidence>
<dbReference type="NCBIfam" id="TIGR03359">
    <property type="entry name" value="VI_chp_6"/>
    <property type="match status" value="1"/>
</dbReference>
<name>A0A066RRM9_9GAMM</name>
<dbReference type="Pfam" id="PF05947">
    <property type="entry name" value="T6SS_TssF"/>
    <property type="match status" value="1"/>
</dbReference>
<dbReference type="Proteomes" id="UP000027192">
    <property type="component" value="Unassembled WGS sequence"/>
</dbReference>
<gene>
    <name evidence="1" type="ORF">EA58_17735</name>
</gene>
<keyword evidence="2" id="KW-1185">Reference proteome</keyword>
<dbReference type="RefSeq" id="WP_036755507.1">
    <property type="nucleotide sequence ID" value="NZ_JAGSGC010000014.1"/>
</dbReference>
<comment type="caution">
    <text evidence="1">The sequence shown here is derived from an EMBL/GenBank/DDBJ whole genome shotgun (WGS) entry which is preliminary data.</text>
</comment>
<proteinExistence type="predicted"/>
<organism evidence="1 2">
    <name type="scientific">Photobacterium galatheae</name>
    <dbReference type="NCBI Taxonomy" id="1654360"/>
    <lineage>
        <taxon>Bacteria</taxon>
        <taxon>Pseudomonadati</taxon>
        <taxon>Pseudomonadota</taxon>
        <taxon>Gammaproteobacteria</taxon>
        <taxon>Vibrionales</taxon>
        <taxon>Vibrionaceae</taxon>
        <taxon>Photobacterium</taxon>
    </lineage>
</organism>
<dbReference type="AlphaFoldDB" id="A0A066RRM9"/>
<protein>
    <submittedName>
        <fullName evidence="1">Type VI secretion protein</fullName>
    </submittedName>
</protein>
<dbReference type="STRING" id="1654360.EA58_17735"/>